<proteinExistence type="predicted"/>
<dbReference type="GO" id="GO:0009103">
    <property type="term" value="P:lipopolysaccharide biosynthetic process"/>
    <property type="evidence" value="ECO:0007669"/>
    <property type="project" value="UniProtKB-ARBA"/>
</dbReference>
<dbReference type="GO" id="GO:0016763">
    <property type="term" value="F:pentosyltransferase activity"/>
    <property type="evidence" value="ECO:0007669"/>
    <property type="project" value="TreeGrafter"/>
</dbReference>
<feature type="transmembrane region" description="Helical" evidence="8">
    <location>
        <begin position="164"/>
        <end position="190"/>
    </location>
</feature>
<reference evidence="10 11" key="1">
    <citation type="journal article" date="2016" name="Nat. Commun.">
        <title>Thousands of microbial genomes shed light on interconnected biogeochemical processes in an aquifer system.</title>
        <authorList>
            <person name="Anantharaman K."/>
            <person name="Brown C.T."/>
            <person name="Hug L.A."/>
            <person name="Sharon I."/>
            <person name="Castelle C.J."/>
            <person name="Probst A.J."/>
            <person name="Thomas B.C."/>
            <person name="Singh A."/>
            <person name="Wilkins M.J."/>
            <person name="Karaoz U."/>
            <person name="Brodie E.L."/>
            <person name="Williams K.H."/>
            <person name="Hubbard S.S."/>
            <person name="Banfield J.F."/>
        </authorList>
    </citation>
    <scope>NUCLEOTIDE SEQUENCE [LARGE SCALE GENOMIC DNA]</scope>
</reference>
<evidence type="ECO:0000256" key="1">
    <source>
        <dbReference type="ARBA" id="ARBA00004651"/>
    </source>
</evidence>
<organism evidence="10 11">
    <name type="scientific">Candidatus Schekmanbacteria bacterium RBG_13_48_7</name>
    <dbReference type="NCBI Taxonomy" id="1817878"/>
    <lineage>
        <taxon>Bacteria</taxon>
        <taxon>Candidatus Schekmaniibacteriota</taxon>
    </lineage>
</organism>
<dbReference type="Proteomes" id="UP000179266">
    <property type="component" value="Unassembled WGS sequence"/>
</dbReference>
<evidence type="ECO:0000256" key="5">
    <source>
        <dbReference type="ARBA" id="ARBA00022692"/>
    </source>
</evidence>
<dbReference type="GO" id="GO:0005886">
    <property type="term" value="C:plasma membrane"/>
    <property type="evidence" value="ECO:0007669"/>
    <property type="project" value="UniProtKB-SubCell"/>
</dbReference>
<name>A0A1F7RY65_9BACT</name>
<keyword evidence="7 8" id="KW-0472">Membrane</keyword>
<evidence type="ECO:0000259" key="9">
    <source>
        <dbReference type="Pfam" id="PF13231"/>
    </source>
</evidence>
<keyword evidence="2" id="KW-1003">Cell membrane</keyword>
<sequence>MHYRKLNREYKLVSILTLVGLLIRLQGIMSRSLWWDEFVSISFANYSFPVEIIRKVYSNVNPPLFYLLLSVWIKVFGSTDLVLRIPPFIFAVASIPLLFIFMKKTINSDAGLVSALFLALNPFHIFYSIEVRMYSAIVFCSLGSIIFFQRWLEKPTRSNAAVLILFNCIGLYMHYFFILIFVAQILYFLTVLRKQYKNFKNWVIVQIITILMFVPWFPAIYHQYKGPDYGHFKRLNWINFVNLLKQISPGTCLNKGHLDSLSWILVIILAVTGIAGIIYNYFKNNKFNAMGLVFYFCVPIICVWLQSISKPAFTQRNMIIIVPFFIGLMVAGIFHFPGKPAKFILVFFVAILSLASDWQIKDWHRDGGLRGDWKQAAIVLRKNFKKNDILLLYPGQHHGWGIRYYCPDIVPVSHVYEAFIKTQEKETNDSLFEKISKLKHFDNTIWLVICSEFAFTRWQEIVELLDQKYHRIKCTKFYNVRLYEYAEKE</sequence>
<evidence type="ECO:0000313" key="10">
    <source>
        <dbReference type="EMBL" id="OGL46411.1"/>
    </source>
</evidence>
<feature type="transmembrane region" description="Helical" evidence="8">
    <location>
        <begin position="317"/>
        <end position="337"/>
    </location>
</feature>
<accession>A0A1F7RY65</accession>
<dbReference type="PANTHER" id="PTHR33908">
    <property type="entry name" value="MANNOSYLTRANSFERASE YKCB-RELATED"/>
    <property type="match status" value="1"/>
</dbReference>
<dbReference type="InterPro" id="IPR038731">
    <property type="entry name" value="RgtA/B/C-like"/>
</dbReference>
<evidence type="ECO:0000256" key="2">
    <source>
        <dbReference type="ARBA" id="ARBA00022475"/>
    </source>
</evidence>
<dbReference type="PANTHER" id="PTHR33908:SF11">
    <property type="entry name" value="MEMBRANE PROTEIN"/>
    <property type="match status" value="1"/>
</dbReference>
<feature type="transmembrane region" description="Helical" evidence="8">
    <location>
        <begin position="109"/>
        <end position="127"/>
    </location>
</feature>
<evidence type="ECO:0000256" key="4">
    <source>
        <dbReference type="ARBA" id="ARBA00022679"/>
    </source>
</evidence>
<dbReference type="AlphaFoldDB" id="A0A1F7RY65"/>
<feature type="transmembrane region" description="Helical" evidence="8">
    <location>
        <begin position="202"/>
        <end position="224"/>
    </location>
</feature>
<dbReference type="Pfam" id="PF13231">
    <property type="entry name" value="PMT_2"/>
    <property type="match status" value="1"/>
</dbReference>
<feature type="transmembrane region" description="Helical" evidence="8">
    <location>
        <begin position="12"/>
        <end position="29"/>
    </location>
</feature>
<protein>
    <recommendedName>
        <fullName evidence="9">Glycosyltransferase RgtA/B/C/D-like domain-containing protein</fullName>
    </recommendedName>
</protein>
<comment type="caution">
    <text evidence="10">The sequence shown here is derived from an EMBL/GenBank/DDBJ whole genome shotgun (WGS) entry which is preliminary data.</text>
</comment>
<evidence type="ECO:0000313" key="11">
    <source>
        <dbReference type="Proteomes" id="UP000179266"/>
    </source>
</evidence>
<dbReference type="EMBL" id="MGDD01000129">
    <property type="protein sequence ID" value="OGL46411.1"/>
    <property type="molecule type" value="Genomic_DNA"/>
</dbReference>
<feature type="domain" description="Glycosyltransferase RgtA/B/C/D-like" evidence="9">
    <location>
        <begin position="61"/>
        <end position="216"/>
    </location>
</feature>
<feature type="transmembrane region" description="Helical" evidence="8">
    <location>
        <begin position="343"/>
        <end position="360"/>
    </location>
</feature>
<keyword evidence="6 8" id="KW-1133">Transmembrane helix</keyword>
<keyword evidence="3" id="KW-0328">Glycosyltransferase</keyword>
<feature type="transmembrane region" description="Helical" evidence="8">
    <location>
        <begin position="81"/>
        <end position="102"/>
    </location>
</feature>
<feature type="transmembrane region" description="Helical" evidence="8">
    <location>
        <begin position="287"/>
        <end position="305"/>
    </location>
</feature>
<evidence type="ECO:0000256" key="3">
    <source>
        <dbReference type="ARBA" id="ARBA00022676"/>
    </source>
</evidence>
<evidence type="ECO:0000256" key="8">
    <source>
        <dbReference type="SAM" id="Phobius"/>
    </source>
</evidence>
<keyword evidence="4" id="KW-0808">Transferase</keyword>
<gene>
    <name evidence="10" type="ORF">A2161_09850</name>
</gene>
<dbReference type="InterPro" id="IPR050297">
    <property type="entry name" value="LipidA_mod_glycosyltrf_83"/>
</dbReference>
<comment type="subcellular location">
    <subcellularLocation>
        <location evidence="1">Cell membrane</location>
        <topology evidence="1">Multi-pass membrane protein</topology>
    </subcellularLocation>
</comment>
<keyword evidence="5 8" id="KW-0812">Transmembrane</keyword>
<feature type="transmembrane region" description="Helical" evidence="8">
    <location>
        <begin position="261"/>
        <end position="281"/>
    </location>
</feature>
<evidence type="ECO:0000256" key="6">
    <source>
        <dbReference type="ARBA" id="ARBA00022989"/>
    </source>
</evidence>
<evidence type="ECO:0000256" key="7">
    <source>
        <dbReference type="ARBA" id="ARBA00023136"/>
    </source>
</evidence>
<feature type="transmembrane region" description="Helical" evidence="8">
    <location>
        <begin position="133"/>
        <end position="152"/>
    </location>
</feature>